<sequence>MARNIILVGYRCTGKTTVGRRLAQLLGWPFADADDHIEAVAGRSVTEIFASEGETGFRDRESAALAELCARSGCVIATGGGAVLREPNRRLLKASGLVVWLTAAPDTLWGRMQTDPTTAARRPNLTAGGGWDEVRALVAAREGLYREVADFVRNGDSQSPDEIAAAILTEWNGGTTSRPSSGACGP</sequence>
<organism evidence="12 13">
    <name type="scientific">Frigoriglobus tundricola</name>
    <dbReference type="NCBI Taxonomy" id="2774151"/>
    <lineage>
        <taxon>Bacteria</taxon>
        <taxon>Pseudomonadati</taxon>
        <taxon>Planctomycetota</taxon>
        <taxon>Planctomycetia</taxon>
        <taxon>Gemmatales</taxon>
        <taxon>Gemmataceae</taxon>
        <taxon>Frigoriglobus</taxon>
    </lineage>
</organism>
<dbReference type="GO" id="GO:0009423">
    <property type="term" value="P:chorismate biosynthetic process"/>
    <property type="evidence" value="ECO:0007669"/>
    <property type="project" value="UniProtKB-UniRule"/>
</dbReference>
<evidence type="ECO:0000256" key="11">
    <source>
        <dbReference type="HAMAP-Rule" id="MF_00109"/>
    </source>
</evidence>
<dbReference type="RefSeq" id="WP_171474180.1">
    <property type="nucleotide sequence ID" value="NZ_CP053452.2"/>
</dbReference>
<accession>A0A6M5Z0B3</accession>
<keyword evidence="11" id="KW-0460">Magnesium</keyword>
<dbReference type="UniPathway" id="UPA00053">
    <property type="reaction ID" value="UER00088"/>
</dbReference>
<dbReference type="Proteomes" id="UP000503447">
    <property type="component" value="Chromosome"/>
</dbReference>
<dbReference type="SUPFAM" id="SSF52540">
    <property type="entry name" value="P-loop containing nucleoside triphosphate hydrolases"/>
    <property type="match status" value="1"/>
</dbReference>
<keyword evidence="11" id="KW-0963">Cytoplasm</keyword>
<keyword evidence="8 11" id="KW-0067">ATP-binding</keyword>
<keyword evidence="13" id="KW-1185">Reference proteome</keyword>
<evidence type="ECO:0000256" key="2">
    <source>
        <dbReference type="ARBA" id="ARBA00006997"/>
    </source>
</evidence>
<keyword evidence="11" id="KW-0479">Metal-binding</keyword>
<dbReference type="InterPro" id="IPR031322">
    <property type="entry name" value="Shikimate/glucono_kinase"/>
</dbReference>
<comment type="function">
    <text evidence="11">Catalyzes the specific phosphorylation of the 3-hydroxyl group of shikimic acid using ATP as a cosubstrate.</text>
</comment>
<evidence type="ECO:0000256" key="6">
    <source>
        <dbReference type="ARBA" id="ARBA00022741"/>
    </source>
</evidence>
<keyword evidence="9 11" id="KW-0057">Aromatic amino acid biosynthesis</keyword>
<dbReference type="GO" id="GO:0000287">
    <property type="term" value="F:magnesium ion binding"/>
    <property type="evidence" value="ECO:0007669"/>
    <property type="project" value="UniProtKB-UniRule"/>
</dbReference>
<feature type="binding site" evidence="11">
    <location>
        <position position="141"/>
    </location>
    <ligand>
        <name>substrate</name>
    </ligand>
</feature>
<feature type="binding site" evidence="11">
    <location>
        <position position="16"/>
    </location>
    <ligand>
        <name>Mg(2+)</name>
        <dbReference type="ChEBI" id="CHEBI:18420"/>
    </ligand>
</feature>
<evidence type="ECO:0000256" key="7">
    <source>
        <dbReference type="ARBA" id="ARBA00022777"/>
    </source>
</evidence>
<dbReference type="EC" id="2.7.1.71" evidence="3 11"/>
<keyword evidence="6 11" id="KW-0547">Nucleotide-binding</keyword>
<dbReference type="EMBL" id="CP053452">
    <property type="protein sequence ID" value="QJW99166.1"/>
    <property type="molecule type" value="Genomic_DNA"/>
</dbReference>
<dbReference type="GO" id="GO:0005829">
    <property type="term" value="C:cytosol"/>
    <property type="evidence" value="ECO:0007669"/>
    <property type="project" value="TreeGrafter"/>
</dbReference>
<dbReference type="InterPro" id="IPR000623">
    <property type="entry name" value="Shikimate_kinase/TSH1"/>
</dbReference>
<evidence type="ECO:0000256" key="9">
    <source>
        <dbReference type="ARBA" id="ARBA00023141"/>
    </source>
</evidence>
<evidence type="ECO:0000256" key="10">
    <source>
        <dbReference type="ARBA" id="ARBA00048567"/>
    </source>
</evidence>
<dbReference type="PRINTS" id="PR01100">
    <property type="entry name" value="SHIKIMTKNASE"/>
</dbReference>
<dbReference type="GO" id="GO:0004765">
    <property type="term" value="F:shikimate kinase activity"/>
    <property type="evidence" value="ECO:0007669"/>
    <property type="project" value="UniProtKB-UniRule"/>
</dbReference>
<dbReference type="GO" id="GO:0008652">
    <property type="term" value="P:amino acid biosynthetic process"/>
    <property type="evidence" value="ECO:0007669"/>
    <property type="project" value="UniProtKB-KW"/>
</dbReference>
<evidence type="ECO:0000256" key="1">
    <source>
        <dbReference type="ARBA" id="ARBA00004842"/>
    </source>
</evidence>
<dbReference type="Pfam" id="PF01202">
    <property type="entry name" value="SKI"/>
    <property type="match status" value="1"/>
</dbReference>
<comment type="subunit">
    <text evidence="11">Monomer.</text>
</comment>
<dbReference type="InterPro" id="IPR023000">
    <property type="entry name" value="Shikimate_kinase_CS"/>
</dbReference>
<dbReference type="KEGG" id="ftj:FTUN_6766"/>
<evidence type="ECO:0000256" key="5">
    <source>
        <dbReference type="ARBA" id="ARBA00022679"/>
    </source>
</evidence>
<name>A0A6M5Z0B3_9BACT</name>
<comment type="subcellular location">
    <subcellularLocation>
        <location evidence="11">Cytoplasm</location>
    </subcellularLocation>
</comment>
<feature type="binding site" evidence="11">
    <location>
        <position position="34"/>
    </location>
    <ligand>
        <name>substrate</name>
    </ligand>
</feature>
<evidence type="ECO:0000313" key="12">
    <source>
        <dbReference type="EMBL" id="QJW99166.1"/>
    </source>
</evidence>
<keyword evidence="7 11" id="KW-0418">Kinase</keyword>
<proteinExistence type="inferred from homology"/>
<comment type="cofactor">
    <cofactor evidence="11">
        <name>Mg(2+)</name>
        <dbReference type="ChEBI" id="CHEBI:18420"/>
    </cofactor>
    <text evidence="11">Binds 1 Mg(2+) ion per subunit.</text>
</comment>
<dbReference type="PANTHER" id="PTHR21087">
    <property type="entry name" value="SHIKIMATE KINASE"/>
    <property type="match status" value="1"/>
</dbReference>
<dbReference type="HAMAP" id="MF_00109">
    <property type="entry name" value="Shikimate_kinase"/>
    <property type="match status" value="1"/>
</dbReference>
<dbReference type="PROSITE" id="PS01128">
    <property type="entry name" value="SHIKIMATE_KINASE"/>
    <property type="match status" value="1"/>
</dbReference>
<dbReference type="CDD" id="cd00464">
    <property type="entry name" value="SK"/>
    <property type="match status" value="1"/>
</dbReference>
<feature type="binding site" evidence="11">
    <location>
        <position position="122"/>
    </location>
    <ligand>
        <name>ATP</name>
        <dbReference type="ChEBI" id="CHEBI:30616"/>
    </ligand>
</feature>
<comment type="catalytic activity">
    <reaction evidence="10 11">
        <text>shikimate + ATP = 3-phosphoshikimate + ADP + H(+)</text>
        <dbReference type="Rhea" id="RHEA:13121"/>
        <dbReference type="ChEBI" id="CHEBI:15378"/>
        <dbReference type="ChEBI" id="CHEBI:30616"/>
        <dbReference type="ChEBI" id="CHEBI:36208"/>
        <dbReference type="ChEBI" id="CHEBI:145989"/>
        <dbReference type="ChEBI" id="CHEBI:456216"/>
        <dbReference type="EC" id="2.7.1.71"/>
    </reaction>
</comment>
<reference evidence="13" key="1">
    <citation type="submission" date="2020-05" db="EMBL/GenBank/DDBJ databases">
        <title>Frigoriglobus tundricola gen. nov., sp. nov., a psychrotolerant cellulolytic planctomycete of the family Gemmataceae with two divergent copies of 16S rRNA gene.</title>
        <authorList>
            <person name="Kulichevskaya I.S."/>
            <person name="Ivanova A.A."/>
            <person name="Naumoff D.G."/>
            <person name="Beletsky A.V."/>
            <person name="Rijpstra W.I.C."/>
            <person name="Sinninghe Damste J.S."/>
            <person name="Mardanov A.V."/>
            <person name="Ravin N.V."/>
            <person name="Dedysh S.N."/>
        </authorList>
    </citation>
    <scope>NUCLEOTIDE SEQUENCE [LARGE SCALE GENOMIC DNA]</scope>
    <source>
        <strain evidence="13">PL17</strain>
    </source>
</reference>
<feature type="binding site" evidence="11">
    <location>
        <position position="158"/>
    </location>
    <ligand>
        <name>ATP</name>
        <dbReference type="ChEBI" id="CHEBI:30616"/>
    </ligand>
</feature>
<feature type="binding site" evidence="11">
    <location>
        <position position="58"/>
    </location>
    <ligand>
        <name>substrate</name>
    </ligand>
</feature>
<keyword evidence="5 11" id="KW-0808">Transferase</keyword>
<comment type="similarity">
    <text evidence="2 11">Belongs to the shikimate kinase family.</text>
</comment>
<dbReference type="AlphaFoldDB" id="A0A6M5Z0B3"/>
<evidence type="ECO:0000313" key="13">
    <source>
        <dbReference type="Proteomes" id="UP000503447"/>
    </source>
</evidence>
<feature type="binding site" evidence="11">
    <location>
        <begin position="12"/>
        <end position="17"/>
    </location>
    <ligand>
        <name>ATP</name>
        <dbReference type="ChEBI" id="CHEBI:30616"/>
    </ligand>
</feature>
<evidence type="ECO:0000256" key="3">
    <source>
        <dbReference type="ARBA" id="ARBA00012154"/>
    </source>
</evidence>
<evidence type="ECO:0000256" key="4">
    <source>
        <dbReference type="ARBA" id="ARBA00022605"/>
    </source>
</evidence>
<dbReference type="GO" id="GO:0005524">
    <property type="term" value="F:ATP binding"/>
    <property type="evidence" value="ECO:0007669"/>
    <property type="project" value="UniProtKB-UniRule"/>
</dbReference>
<dbReference type="GO" id="GO:0009073">
    <property type="term" value="P:aromatic amino acid family biosynthetic process"/>
    <property type="evidence" value="ECO:0007669"/>
    <property type="project" value="UniProtKB-KW"/>
</dbReference>
<dbReference type="Gene3D" id="3.40.50.300">
    <property type="entry name" value="P-loop containing nucleotide triphosphate hydrolases"/>
    <property type="match status" value="1"/>
</dbReference>
<protein>
    <recommendedName>
        <fullName evidence="3 11">Shikimate kinase</fullName>
        <shortName evidence="11">SK</shortName>
        <ecNumber evidence="3 11">2.7.1.71</ecNumber>
    </recommendedName>
</protein>
<comment type="pathway">
    <text evidence="1 11">Metabolic intermediate biosynthesis; chorismate biosynthesis; chorismate from D-erythrose 4-phosphate and phosphoenolpyruvate: step 5/7.</text>
</comment>
<dbReference type="InterPro" id="IPR027417">
    <property type="entry name" value="P-loop_NTPase"/>
</dbReference>
<feature type="binding site" evidence="11">
    <location>
        <position position="80"/>
    </location>
    <ligand>
        <name>substrate</name>
    </ligand>
</feature>
<evidence type="ECO:0000256" key="8">
    <source>
        <dbReference type="ARBA" id="ARBA00022840"/>
    </source>
</evidence>
<dbReference type="PANTHER" id="PTHR21087:SF16">
    <property type="entry name" value="SHIKIMATE KINASE 1, CHLOROPLASTIC"/>
    <property type="match status" value="1"/>
</dbReference>
<gene>
    <name evidence="11" type="primary">aroK</name>
    <name evidence="12" type="ORF">FTUN_6766</name>
</gene>
<keyword evidence="4 11" id="KW-0028">Amino-acid biosynthesis</keyword>